<evidence type="ECO:0000313" key="16">
    <source>
        <dbReference type="Proteomes" id="UP000198705"/>
    </source>
</evidence>
<evidence type="ECO:0000256" key="7">
    <source>
        <dbReference type="ARBA" id="ARBA00023049"/>
    </source>
</evidence>
<evidence type="ECO:0000256" key="1">
    <source>
        <dbReference type="ARBA" id="ARBA00009388"/>
    </source>
</evidence>
<keyword evidence="6" id="KW-0862">Zinc</keyword>
<organism evidence="15 16">
    <name type="scientific">Bizionia echini</name>
    <dbReference type="NCBI Taxonomy" id="649333"/>
    <lineage>
        <taxon>Bacteria</taxon>
        <taxon>Pseudomonadati</taxon>
        <taxon>Bacteroidota</taxon>
        <taxon>Flavobacteriia</taxon>
        <taxon>Flavobacteriales</taxon>
        <taxon>Flavobacteriaceae</taxon>
        <taxon>Bizionia</taxon>
    </lineage>
</organism>
<dbReference type="PRINTS" id="PR00730">
    <property type="entry name" value="THERMOLYSIN"/>
</dbReference>
<keyword evidence="2" id="KW-0645">Protease</keyword>
<dbReference type="InterPro" id="IPR026444">
    <property type="entry name" value="Secre_tail"/>
</dbReference>
<dbReference type="Gene3D" id="1.10.390.10">
    <property type="entry name" value="Neutral Protease Domain 2"/>
    <property type="match status" value="1"/>
</dbReference>
<feature type="active site" description="Proton donor" evidence="8">
    <location>
        <position position="430"/>
    </location>
</feature>
<evidence type="ECO:0000256" key="2">
    <source>
        <dbReference type="ARBA" id="ARBA00022670"/>
    </source>
</evidence>
<evidence type="ECO:0000259" key="12">
    <source>
        <dbReference type="Pfam" id="PF02868"/>
    </source>
</evidence>
<feature type="chain" id="PRO_5011796617" evidence="10">
    <location>
        <begin position="21"/>
        <end position="856"/>
    </location>
</feature>
<feature type="active site" evidence="8">
    <location>
        <position position="328"/>
    </location>
</feature>
<evidence type="ECO:0000256" key="9">
    <source>
        <dbReference type="SAM" id="MobiDB-lite"/>
    </source>
</evidence>
<dbReference type="SUPFAM" id="SSF55486">
    <property type="entry name" value="Metalloproteases ('zincins'), catalytic domain"/>
    <property type="match status" value="1"/>
</dbReference>
<evidence type="ECO:0000256" key="5">
    <source>
        <dbReference type="ARBA" id="ARBA00022801"/>
    </source>
</evidence>
<evidence type="ECO:0000259" key="13">
    <source>
        <dbReference type="Pfam" id="PF07504"/>
    </source>
</evidence>
<dbReference type="InterPro" id="IPR023612">
    <property type="entry name" value="Peptidase_M4"/>
</dbReference>
<keyword evidence="16" id="KW-1185">Reference proteome</keyword>
<dbReference type="RefSeq" id="WP_092207780.1">
    <property type="nucleotide sequence ID" value="NZ_FOVN01000003.1"/>
</dbReference>
<protein>
    <submittedName>
        <fullName evidence="15">Por secretion system C-terminal sorting domain-containing protein</fullName>
    </submittedName>
</protein>
<sequence length="856" mass="93971">MKKTNYALLVCVLFSTLLLAQNKQKAIDKLKLNTQAQITVNSQSGVPEFIRFHEPITLSGVTLHEKIQMFLETNKGLFNDTQDLSNFTFQLARKDNYGFQSVTLNQHHQGVPVFDGQLRFHFNHSNQLTAINGNYITNIKVNAVPSISEQAANAAALNMLAKQDINYSGETVFAHKTNLFVFQKGLIENNLGSSYLVYEVEARNDADVREYVYINAHDGTLVEQFTGMPHALDRIVYEGDTTTVAWQEGDVFPGNLTIWQRNEVVASGHVYNFFNNAFGYVSYNNADAQMITINNSNIPNFNCPNANWNGVSANYCNGTATDDVVAHEWGHAYTEYTSGLIYAWQSGAINESFSDIWGETVDLLNDYADEDDDVSLRTGCNSSDRWRIGEDATAFGGAIRDMWNPPCNNDPGKVTDGIYRCGEGDFGGVHSNSGIPNHAYALLVDGGTYNGQTINGIGLTKAAHIFWRAQSTYLTATSDFFTLADALEASCTDLLGINLEGLSTENAPAGPSNEFLTMADYNELVKAILAVELRIEPEQCGFTAVIGMAPDLCQNAQDNPIYVEDWETGVDGWTVYQLQTSSTWIARDWQIQSSLPSGRIGSGMFAVNAPIGDTYGGNCQTSFQNGIMSLESPVIEIPDFNEGTFEMAFNHYVSTEPNWDGVNIKYKLDTGNWTLIPVTAFIVNGYNDAINPASDGNDNPMEGQDAFTGSDGGSNSGSWGTSVINLSALGVVANSNIQFRFDLGSDGCNGREGWFLDEVTVYNCAYALSVEDFSALENGIKVYPNPSHGQFIMKNMDHLNLVKADVMDINGRLVKSIDLSNIQDSATIDISSVASGLYFMKVYSQNANTVIKLIKE</sequence>
<evidence type="ECO:0000256" key="4">
    <source>
        <dbReference type="ARBA" id="ARBA00022729"/>
    </source>
</evidence>
<dbReference type="GO" id="GO:0004222">
    <property type="term" value="F:metalloendopeptidase activity"/>
    <property type="evidence" value="ECO:0007669"/>
    <property type="project" value="InterPro"/>
</dbReference>
<dbReference type="InterPro" id="IPR001570">
    <property type="entry name" value="Peptidase_M4_C_domain"/>
</dbReference>
<keyword evidence="7" id="KW-0482">Metalloprotease</keyword>
<feature type="domain" description="Peptidase M4 C-terminal" evidence="12">
    <location>
        <begin position="338"/>
        <end position="497"/>
    </location>
</feature>
<dbReference type="EMBL" id="FOVN01000003">
    <property type="protein sequence ID" value="SFN73197.1"/>
    <property type="molecule type" value="Genomic_DNA"/>
</dbReference>
<feature type="signal peptide" evidence="10">
    <location>
        <begin position="1"/>
        <end position="20"/>
    </location>
</feature>
<feature type="domain" description="Peptidase M4" evidence="11">
    <location>
        <begin position="265"/>
        <end position="335"/>
    </location>
</feature>
<evidence type="ECO:0000256" key="6">
    <source>
        <dbReference type="ARBA" id="ARBA00022833"/>
    </source>
</evidence>
<dbReference type="GO" id="GO:0006508">
    <property type="term" value="P:proteolysis"/>
    <property type="evidence" value="ECO:0007669"/>
    <property type="project" value="UniProtKB-KW"/>
</dbReference>
<evidence type="ECO:0000256" key="10">
    <source>
        <dbReference type="SAM" id="SignalP"/>
    </source>
</evidence>
<feature type="domain" description="FTP" evidence="13">
    <location>
        <begin position="93"/>
        <end position="135"/>
    </location>
</feature>
<dbReference type="InterPro" id="IPR050728">
    <property type="entry name" value="Zinc_Metalloprotease_M4"/>
</dbReference>
<evidence type="ECO:0000313" key="15">
    <source>
        <dbReference type="EMBL" id="SFN73197.1"/>
    </source>
</evidence>
<feature type="domain" description="Secretion system C-terminal sorting" evidence="14">
    <location>
        <begin position="782"/>
        <end position="854"/>
    </location>
</feature>
<comment type="similarity">
    <text evidence="1">Belongs to the peptidase M4 family.</text>
</comment>
<dbReference type="CDD" id="cd09597">
    <property type="entry name" value="M4_TLP"/>
    <property type="match status" value="1"/>
</dbReference>
<dbReference type="InterPro" id="IPR027268">
    <property type="entry name" value="Peptidase_M4/M1_CTD_sf"/>
</dbReference>
<keyword evidence="5" id="KW-0378">Hydrolase</keyword>
<dbReference type="Pfam" id="PF01447">
    <property type="entry name" value="Peptidase_M4"/>
    <property type="match status" value="1"/>
</dbReference>
<dbReference type="Pfam" id="PF02868">
    <property type="entry name" value="Peptidase_M4_C"/>
    <property type="match status" value="1"/>
</dbReference>
<dbReference type="InterPro" id="IPR013856">
    <property type="entry name" value="Peptidase_M4_domain"/>
</dbReference>
<dbReference type="GO" id="GO:0046872">
    <property type="term" value="F:metal ion binding"/>
    <property type="evidence" value="ECO:0007669"/>
    <property type="project" value="UniProtKB-KW"/>
</dbReference>
<dbReference type="Pfam" id="PF07504">
    <property type="entry name" value="FTP"/>
    <property type="match status" value="1"/>
</dbReference>
<keyword evidence="3" id="KW-0479">Metal-binding</keyword>
<dbReference type="Gene3D" id="3.10.450.490">
    <property type="match status" value="1"/>
</dbReference>
<dbReference type="PANTHER" id="PTHR33794">
    <property type="entry name" value="BACILLOLYSIN"/>
    <property type="match status" value="1"/>
</dbReference>
<evidence type="ECO:0000256" key="3">
    <source>
        <dbReference type="ARBA" id="ARBA00022723"/>
    </source>
</evidence>
<feature type="region of interest" description="Disordered" evidence="9">
    <location>
        <begin position="693"/>
        <end position="714"/>
    </location>
</feature>
<dbReference type="Gene3D" id="2.60.120.260">
    <property type="entry name" value="Galactose-binding domain-like"/>
    <property type="match status" value="1"/>
</dbReference>
<name>A0A1I5BEW4_9FLAO</name>
<evidence type="ECO:0000259" key="11">
    <source>
        <dbReference type="Pfam" id="PF01447"/>
    </source>
</evidence>
<dbReference type="Gene3D" id="3.10.170.10">
    <property type="match status" value="1"/>
</dbReference>
<dbReference type="PANTHER" id="PTHR33794:SF1">
    <property type="entry name" value="BACILLOLYSIN"/>
    <property type="match status" value="1"/>
</dbReference>
<accession>A0A1I5BEW4</accession>
<proteinExistence type="inferred from homology"/>
<evidence type="ECO:0000259" key="14">
    <source>
        <dbReference type="Pfam" id="PF18962"/>
    </source>
</evidence>
<reference evidence="16" key="1">
    <citation type="submission" date="2016-10" db="EMBL/GenBank/DDBJ databases">
        <authorList>
            <person name="Varghese N."/>
            <person name="Submissions S."/>
        </authorList>
    </citation>
    <scope>NUCLEOTIDE SEQUENCE [LARGE SCALE GENOMIC DNA]</scope>
    <source>
        <strain evidence="16">DSM 23925</strain>
    </source>
</reference>
<dbReference type="OrthoDB" id="9792152at2"/>
<evidence type="ECO:0000256" key="8">
    <source>
        <dbReference type="PIRSR" id="PIRSR623612-1"/>
    </source>
</evidence>
<dbReference type="STRING" id="649333.SAMN04487989_10381"/>
<keyword evidence="4 10" id="KW-0732">Signal</keyword>
<dbReference type="NCBIfam" id="TIGR04183">
    <property type="entry name" value="Por_Secre_tail"/>
    <property type="match status" value="1"/>
</dbReference>
<dbReference type="Pfam" id="PF18962">
    <property type="entry name" value="Por_Secre_tail"/>
    <property type="match status" value="1"/>
</dbReference>
<dbReference type="AlphaFoldDB" id="A0A1I5BEW4"/>
<dbReference type="InterPro" id="IPR011096">
    <property type="entry name" value="FTP_domain"/>
</dbReference>
<dbReference type="Proteomes" id="UP000198705">
    <property type="component" value="Unassembled WGS sequence"/>
</dbReference>
<gene>
    <name evidence="15" type="ORF">SAMN04487989_10381</name>
</gene>